<name>A0A2P4YHR6_9STRA</name>
<feature type="domain" description="Reverse transcriptase" evidence="2">
    <location>
        <begin position="256"/>
        <end position="359"/>
    </location>
</feature>
<dbReference type="InterPro" id="IPR000477">
    <property type="entry name" value="RT_dom"/>
</dbReference>
<dbReference type="InterPro" id="IPR043502">
    <property type="entry name" value="DNA/RNA_pol_sf"/>
</dbReference>
<feature type="non-terminal residue" evidence="3">
    <location>
        <position position="432"/>
    </location>
</feature>
<dbReference type="InterPro" id="IPR051320">
    <property type="entry name" value="Viral_Replic_Matur_Polypro"/>
</dbReference>
<evidence type="ECO:0000259" key="2">
    <source>
        <dbReference type="Pfam" id="PF00078"/>
    </source>
</evidence>
<dbReference type="Gene3D" id="3.10.10.10">
    <property type="entry name" value="HIV Type 1 Reverse Transcriptase, subunit A, domain 1"/>
    <property type="match status" value="2"/>
</dbReference>
<dbReference type="Gene3D" id="3.30.70.270">
    <property type="match status" value="2"/>
</dbReference>
<reference evidence="3 4" key="1">
    <citation type="journal article" date="2017" name="Genome Biol. Evol.">
        <title>Phytophthora megakarya and P. palmivora, closely related causal agents of cacao black pod rot, underwent increases in genome sizes and gene numbers by different mechanisms.</title>
        <authorList>
            <person name="Ali S.S."/>
            <person name="Shao J."/>
            <person name="Lary D.J."/>
            <person name="Kronmiller B."/>
            <person name="Shen D."/>
            <person name="Strem M.D."/>
            <person name="Amoako-Attah I."/>
            <person name="Akrofi A.Y."/>
            <person name="Begoude B.A."/>
            <person name="Ten Hoopen G.M."/>
            <person name="Coulibaly K."/>
            <person name="Kebe B.I."/>
            <person name="Melnick R.L."/>
            <person name="Guiltinan M.J."/>
            <person name="Tyler B.M."/>
            <person name="Meinhardt L.W."/>
            <person name="Bailey B.A."/>
        </authorList>
    </citation>
    <scope>NUCLEOTIDE SEQUENCE [LARGE SCALE GENOMIC DNA]</scope>
    <source>
        <strain evidence="4">sbr112.9</strain>
    </source>
</reference>
<comment type="caution">
    <text evidence="3">The sequence shown here is derived from an EMBL/GenBank/DDBJ whole genome shotgun (WGS) entry which is preliminary data.</text>
</comment>
<accession>A0A2P4YHR6</accession>
<dbReference type="InterPro" id="IPR043128">
    <property type="entry name" value="Rev_trsase/Diguanyl_cyclase"/>
</dbReference>
<dbReference type="OrthoDB" id="1733657at2759"/>
<dbReference type="Pfam" id="PF00078">
    <property type="entry name" value="RVT_1"/>
    <property type="match status" value="1"/>
</dbReference>
<evidence type="ECO:0000256" key="1">
    <source>
        <dbReference type="SAM" id="MobiDB-lite"/>
    </source>
</evidence>
<keyword evidence="4" id="KW-1185">Reference proteome</keyword>
<dbReference type="PANTHER" id="PTHR33064">
    <property type="entry name" value="POL PROTEIN"/>
    <property type="match status" value="1"/>
</dbReference>
<evidence type="ECO:0000313" key="4">
    <source>
        <dbReference type="Proteomes" id="UP000237271"/>
    </source>
</evidence>
<feature type="compositionally biased region" description="Basic and acidic residues" evidence="1">
    <location>
        <begin position="125"/>
        <end position="134"/>
    </location>
</feature>
<dbReference type="CDD" id="cd01647">
    <property type="entry name" value="RT_LTR"/>
    <property type="match status" value="1"/>
</dbReference>
<sequence length="432" mass="49068">MENVYGYLCPRGRIADASVSIFVDSGASFNAIDPQVALALRLPIKTEPKPLQVKLGAGQRMSIPRRTTKIKLSMDGFPTFTTDAFVMDIPEGKNLLLGLPWLEDIKSFYPVDQQQVLHGHLAHAHNRDQSEKASRQLQQGWEHMHGRPEEGVLMKYKNSVFRVELPNVAPQRTIDVEAEVELADDVPVARKQFRLSEEMKQAIRTWTAEMLAAGIIRPSKSPYCAPTFCVKKAIGWRIVHDFRGINSKLRIPATPVRLREKDVQYTAFSTPDGQFEYLVTPMGLACSPSAFNMMIQRVFSDQSAFCRAYFDDLFIFTKSKSIDDHLKALDKVLRRCEEQQLYVKLAKCTFCASEIPCLGDYFGRDGIRMDPDKVRVIREWPMPRTKRQLQSFVGTCVYVLKYCENFAALAAPLMDAMRGRGKNEKIDLSSEQ</sequence>
<dbReference type="SUPFAM" id="SSF50630">
    <property type="entry name" value="Acid proteases"/>
    <property type="match status" value="1"/>
</dbReference>
<dbReference type="Proteomes" id="UP000237271">
    <property type="component" value="Unassembled WGS sequence"/>
</dbReference>
<proteinExistence type="predicted"/>
<protein>
    <recommendedName>
        <fullName evidence="2">Reverse transcriptase domain-containing protein</fullName>
    </recommendedName>
</protein>
<dbReference type="InterPro" id="IPR021109">
    <property type="entry name" value="Peptidase_aspartic_dom_sf"/>
</dbReference>
<dbReference type="SUPFAM" id="SSF56672">
    <property type="entry name" value="DNA/RNA polymerases"/>
    <property type="match status" value="1"/>
</dbReference>
<dbReference type="EMBL" id="NCKW01002715">
    <property type="protein sequence ID" value="POM77323.1"/>
    <property type="molecule type" value="Genomic_DNA"/>
</dbReference>
<dbReference type="AlphaFoldDB" id="A0A2P4YHR6"/>
<dbReference type="PANTHER" id="PTHR33064:SF37">
    <property type="entry name" value="RIBONUCLEASE H"/>
    <property type="match status" value="1"/>
</dbReference>
<dbReference type="Gene3D" id="2.40.70.10">
    <property type="entry name" value="Acid Proteases"/>
    <property type="match status" value="1"/>
</dbReference>
<gene>
    <name evidence="3" type="ORF">PHPALM_5308</name>
</gene>
<organism evidence="3 4">
    <name type="scientific">Phytophthora palmivora</name>
    <dbReference type="NCBI Taxonomy" id="4796"/>
    <lineage>
        <taxon>Eukaryota</taxon>
        <taxon>Sar</taxon>
        <taxon>Stramenopiles</taxon>
        <taxon>Oomycota</taxon>
        <taxon>Peronosporomycetes</taxon>
        <taxon>Peronosporales</taxon>
        <taxon>Peronosporaceae</taxon>
        <taxon>Phytophthora</taxon>
    </lineage>
</organism>
<dbReference type="Pfam" id="PF13975">
    <property type="entry name" value="gag-asp_proteas"/>
    <property type="match status" value="1"/>
</dbReference>
<feature type="region of interest" description="Disordered" evidence="1">
    <location>
        <begin position="123"/>
        <end position="144"/>
    </location>
</feature>
<evidence type="ECO:0000313" key="3">
    <source>
        <dbReference type="EMBL" id="POM77323.1"/>
    </source>
</evidence>
<dbReference type="CDD" id="cd00303">
    <property type="entry name" value="retropepsin_like"/>
    <property type="match status" value="1"/>
</dbReference>